<accession>A0A6M3M108</accession>
<proteinExistence type="predicted"/>
<dbReference type="AlphaFoldDB" id="A0A6M3M108"/>
<reference evidence="1" key="1">
    <citation type="submission" date="2020-03" db="EMBL/GenBank/DDBJ databases">
        <title>The deep terrestrial virosphere.</title>
        <authorList>
            <person name="Holmfeldt K."/>
            <person name="Nilsson E."/>
            <person name="Simone D."/>
            <person name="Lopez-Fernandez M."/>
            <person name="Wu X."/>
            <person name="de Brujin I."/>
            <person name="Lundin D."/>
            <person name="Andersson A."/>
            <person name="Bertilsson S."/>
            <person name="Dopson M."/>
        </authorList>
    </citation>
    <scope>NUCLEOTIDE SEQUENCE</scope>
    <source>
        <strain evidence="1">MM171A00961</strain>
        <strain evidence="2">MM171B00429</strain>
    </source>
</reference>
<dbReference type="EMBL" id="MT143658">
    <property type="protein sequence ID" value="QJA99604.1"/>
    <property type="molecule type" value="Genomic_DNA"/>
</dbReference>
<evidence type="ECO:0000313" key="2">
    <source>
        <dbReference type="EMBL" id="QJB04197.1"/>
    </source>
</evidence>
<organism evidence="1">
    <name type="scientific">viral metagenome</name>
    <dbReference type="NCBI Taxonomy" id="1070528"/>
    <lineage>
        <taxon>unclassified sequences</taxon>
        <taxon>metagenomes</taxon>
        <taxon>organismal metagenomes</taxon>
    </lineage>
</organism>
<sequence>MGNDESIHVIRDEIEMMEVSLLIQHSNGRQGGTKNIEFPIACPYCGSVHFKMHGVRGPESFLLELRCVRCGGILEKIRGSEEGFKSVCKTV</sequence>
<dbReference type="EMBL" id="MT143875">
    <property type="protein sequence ID" value="QJB04197.1"/>
    <property type="molecule type" value="Genomic_DNA"/>
</dbReference>
<name>A0A6M3M108_9ZZZZ</name>
<protein>
    <submittedName>
        <fullName evidence="1">Uncharacterized protein</fullName>
    </submittedName>
</protein>
<gene>
    <name evidence="1" type="ORF">MM171A00961_0014</name>
    <name evidence="2" type="ORF">MM171B00429_0015</name>
</gene>
<evidence type="ECO:0000313" key="1">
    <source>
        <dbReference type="EMBL" id="QJA99604.1"/>
    </source>
</evidence>